<dbReference type="GO" id="GO:0004791">
    <property type="term" value="F:thioredoxin-disulfide reductase (NADPH) activity"/>
    <property type="evidence" value="ECO:0007669"/>
    <property type="project" value="UniProtKB-UniRule"/>
</dbReference>
<evidence type="ECO:0000259" key="12">
    <source>
        <dbReference type="Pfam" id="PF07992"/>
    </source>
</evidence>
<dbReference type="SUPFAM" id="SSF51905">
    <property type="entry name" value="FAD/NAD(P)-binding domain"/>
    <property type="match status" value="1"/>
</dbReference>
<evidence type="ECO:0000256" key="5">
    <source>
        <dbReference type="ARBA" id="ARBA00022827"/>
    </source>
</evidence>
<comment type="similarity">
    <text evidence="1 10">Belongs to the class-II pyridine nucleotide-disulfide oxidoreductase family.</text>
</comment>
<evidence type="ECO:0000256" key="8">
    <source>
        <dbReference type="ARBA" id="ARBA00023284"/>
    </source>
</evidence>
<dbReference type="GO" id="GO:0005737">
    <property type="term" value="C:cytoplasm"/>
    <property type="evidence" value="ECO:0007669"/>
    <property type="project" value="InterPro"/>
</dbReference>
<keyword evidence="5 10" id="KW-0274">FAD</keyword>
<evidence type="ECO:0000256" key="3">
    <source>
        <dbReference type="ARBA" id="ARBA00018719"/>
    </source>
</evidence>
<dbReference type="Proteomes" id="UP000196118">
    <property type="component" value="Plasmid pPC892-3"/>
</dbReference>
<comment type="cofactor">
    <cofactor evidence="11">
        <name>FAD</name>
        <dbReference type="ChEBI" id="CHEBI:57692"/>
    </cofactor>
    <text evidence="11">Binds 1 FAD per subunit.</text>
</comment>
<dbReference type="InterPro" id="IPR050097">
    <property type="entry name" value="Ferredoxin-NADP_redctase_2"/>
</dbReference>
<protein>
    <recommendedName>
        <fullName evidence="3 10">Thioredoxin reductase</fullName>
        <ecNumber evidence="10">1.8.1.9</ecNumber>
    </recommendedName>
</protein>
<feature type="domain" description="FAD/NAD(P)-binding" evidence="12">
    <location>
        <begin position="4"/>
        <end position="292"/>
    </location>
</feature>
<dbReference type="PRINTS" id="PR00368">
    <property type="entry name" value="FADPNR"/>
</dbReference>
<keyword evidence="13" id="KW-0614">Plasmid</keyword>
<comment type="subunit">
    <text evidence="2 10">Homodimer.</text>
</comment>
<accession>A0A1Y0VMQ7</accession>
<comment type="catalytic activity">
    <reaction evidence="9 10">
        <text>[thioredoxin]-dithiol + NADP(+) = [thioredoxin]-disulfide + NADPH + H(+)</text>
        <dbReference type="Rhea" id="RHEA:20345"/>
        <dbReference type="Rhea" id="RHEA-COMP:10698"/>
        <dbReference type="Rhea" id="RHEA-COMP:10700"/>
        <dbReference type="ChEBI" id="CHEBI:15378"/>
        <dbReference type="ChEBI" id="CHEBI:29950"/>
        <dbReference type="ChEBI" id="CHEBI:50058"/>
        <dbReference type="ChEBI" id="CHEBI:57783"/>
        <dbReference type="ChEBI" id="CHEBI:58349"/>
        <dbReference type="EC" id="1.8.1.9"/>
    </reaction>
</comment>
<dbReference type="InterPro" id="IPR005982">
    <property type="entry name" value="Thioredox_Rdtase"/>
</dbReference>
<evidence type="ECO:0000256" key="11">
    <source>
        <dbReference type="RuleBase" id="RU003881"/>
    </source>
</evidence>
<dbReference type="InterPro" id="IPR036188">
    <property type="entry name" value="FAD/NAD-bd_sf"/>
</dbReference>
<dbReference type="RefSeq" id="WP_094104189.1">
    <property type="nucleotide sequence ID" value="NZ_CP085181.1"/>
</dbReference>
<keyword evidence="4 10" id="KW-0285">Flavoprotein</keyword>
<keyword evidence="8 10" id="KW-0676">Redox-active center</keyword>
<organism evidence="13 14">
    <name type="scientific">Pediococcus pentosaceus</name>
    <dbReference type="NCBI Taxonomy" id="1255"/>
    <lineage>
        <taxon>Bacteria</taxon>
        <taxon>Bacillati</taxon>
        <taxon>Bacillota</taxon>
        <taxon>Bacilli</taxon>
        <taxon>Lactobacillales</taxon>
        <taxon>Lactobacillaceae</taxon>
        <taxon>Pediococcus</taxon>
    </lineage>
</organism>
<dbReference type="Gene3D" id="3.50.50.60">
    <property type="entry name" value="FAD/NAD(P)-binding domain"/>
    <property type="match status" value="2"/>
</dbReference>
<evidence type="ECO:0000256" key="9">
    <source>
        <dbReference type="ARBA" id="ARBA00048132"/>
    </source>
</evidence>
<dbReference type="AlphaFoldDB" id="A0A1Y0VMQ7"/>
<dbReference type="PROSITE" id="PS00573">
    <property type="entry name" value="PYRIDINE_REDOX_2"/>
    <property type="match status" value="1"/>
</dbReference>
<dbReference type="GO" id="GO:0019430">
    <property type="term" value="P:removal of superoxide radicals"/>
    <property type="evidence" value="ECO:0007669"/>
    <property type="project" value="UniProtKB-UniRule"/>
</dbReference>
<dbReference type="EMBL" id="CP021473">
    <property type="protein sequence ID" value="ARW18744.1"/>
    <property type="molecule type" value="Genomic_DNA"/>
</dbReference>
<keyword evidence="11" id="KW-0521">NADP</keyword>
<sequence>MSKYDVVVIGAGPGGMTAALYAARANLNVAMLDRGIYGGQMNNTDDIENYPGFTTIKGPELGEKMYQGSVKAGVNFVYGDVQNVTVDDQQMKHIQTDSDELVASAVIIATGSNNRKLGVPGEEKFSGKGVSYCAVCDGSFFKGKNVTVVGGGDSAISEGLYLANVTDGVNVIHRRDQLRAQKVLQNRAFDNDKIDFTWNTSVTEILGDENHVTGVKIHNNQVGDDTTLDTDGVFVYVGNFPNSQIFNNLNITDQAGWIITNDQMETTIPGIYAIGDVRQKQLRQITTAVGDGGIAGQNAFEYFEAIKHRQTVKD</sequence>
<keyword evidence="6 10" id="KW-0560">Oxidoreductase</keyword>
<gene>
    <name evidence="13" type="primary">trxB</name>
    <name evidence="13" type="ORF">S100892_00138</name>
</gene>
<evidence type="ECO:0000256" key="4">
    <source>
        <dbReference type="ARBA" id="ARBA00022630"/>
    </source>
</evidence>
<evidence type="ECO:0000256" key="6">
    <source>
        <dbReference type="ARBA" id="ARBA00023002"/>
    </source>
</evidence>
<geneLocation type="plasmid" evidence="14">
    <name>ppc892-3</name>
</geneLocation>
<evidence type="ECO:0000256" key="1">
    <source>
        <dbReference type="ARBA" id="ARBA00009333"/>
    </source>
</evidence>
<keyword evidence="7" id="KW-1015">Disulfide bond</keyword>
<dbReference type="Pfam" id="PF07992">
    <property type="entry name" value="Pyr_redox_2"/>
    <property type="match status" value="1"/>
</dbReference>
<evidence type="ECO:0000256" key="2">
    <source>
        <dbReference type="ARBA" id="ARBA00011738"/>
    </source>
</evidence>
<dbReference type="PRINTS" id="PR00469">
    <property type="entry name" value="PNDRDTASEII"/>
</dbReference>
<proteinExistence type="inferred from homology"/>
<dbReference type="EC" id="1.8.1.9" evidence="10"/>
<dbReference type="NCBIfam" id="TIGR01292">
    <property type="entry name" value="TRX_reduct"/>
    <property type="match status" value="1"/>
</dbReference>
<dbReference type="PANTHER" id="PTHR48105">
    <property type="entry name" value="THIOREDOXIN REDUCTASE 1-RELATED-RELATED"/>
    <property type="match status" value="1"/>
</dbReference>
<evidence type="ECO:0000313" key="14">
    <source>
        <dbReference type="Proteomes" id="UP000196118"/>
    </source>
</evidence>
<dbReference type="InterPro" id="IPR008255">
    <property type="entry name" value="Pyr_nucl-diS_OxRdtase_2_AS"/>
</dbReference>
<reference evidence="13 14" key="1">
    <citation type="submission" date="2017-05" db="EMBL/GenBank/DDBJ databases">
        <title>Genome sequence of Pediococcus pentosaceus strain SRCM100892.</title>
        <authorList>
            <person name="Cho S.H."/>
        </authorList>
    </citation>
    <scope>NUCLEOTIDE SEQUENCE [LARGE SCALE GENOMIC DNA]</scope>
    <source>
        <strain evidence="13 14">SRCM100892</strain>
        <plasmid evidence="14">Plasmid ppc892-3</plasmid>
    </source>
</reference>
<evidence type="ECO:0000313" key="13">
    <source>
        <dbReference type="EMBL" id="ARW18744.1"/>
    </source>
</evidence>
<evidence type="ECO:0000256" key="10">
    <source>
        <dbReference type="RuleBase" id="RU003880"/>
    </source>
</evidence>
<evidence type="ECO:0000256" key="7">
    <source>
        <dbReference type="ARBA" id="ARBA00023157"/>
    </source>
</evidence>
<name>A0A1Y0VMQ7_PEDPE</name>
<dbReference type="InterPro" id="IPR023753">
    <property type="entry name" value="FAD/NAD-binding_dom"/>
</dbReference>